<dbReference type="SMART" id="SM00028">
    <property type="entry name" value="TPR"/>
    <property type="match status" value="4"/>
</dbReference>
<dbReference type="GO" id="GO:0097363">
    <property type="term" value="F:protein O-acetylglucosaminyltransferase activity"/>
    <property type="evidence" value="ECO:0007669"/>
    <property type="project" value="TreeGrafter"/>
</dbReference>
<feature type="signal peptide" evidence="2">
    <location>
        <begin position="1"/>
        <end position="30"/>
    </location>
</feature>
<dbReference type="EMBL" id="ONZI01000006">
    <property type="protein sequence ID" value="SPJ35377.1"/>
    <property type="molecule type" value="Genomic_DNA"/>
</dbReference>
<feature type="repeat" description="TPR" evidence="1">
    <location>
        <begin position="147"/>
        <end position="180"/>
    </location>
</feature>
<feature type="repeat" description="TPR" evidence="1">
    <location>
        <begin position="43"/>
        <end position="76"/>
    </location>
</feature>
<dbReference type="SUPFAM" id="SSF48452">
    <property type="entry name" value="TPR-like"/>
    <property type="match status" value="1"/>
</dbReference>
<keyword evidence="2" id="KW-0732">Signal</keyword>
<evidence type="ECO:0000313" key="3">
    <source>
        <dbReference type="EMBL" id="SPJ35377.1"/>
    </source>
</evidence>
<dbReference type="PANTHER" id="PTHR44366:SF1">
    <property type="entry name" value="UDP-N-ACETYLGLUCOSAMINE--PEPTIDE N-ACETYLGLUCOSAMINYLTRANSFERASE 110 KDA SUBUNIT"/>
    <property type="match status" value="1"/>
</dbReference>
<keyword evidence="4" id="KW-1185">Reference proteome</keyword>
<evidence type="ECO:0000256" key="1">
    <source>
        <dbReference type="PROSITE-ProRule" id="PRU00339"/>
    </source>
</evidence>
<dbReference type="InterPro" id="IPR037919">
    <property type="entry name" value="OGT"/>
</dbReference>
<dbReference type="GO" id="GO:0006493">
    <property type="term" value="P:protein O-linked glycosylation"/>
    <property type="evidence" value="ECO:0007669"/>
    <property type="project" value="InterPro"/>
</dbReference>
<dbReference type="InterPro" id="IPR019734">
    <property type="entry name" value="TPR_rpt"/>
</dbReference>
<proteinExistence type="predicted"/>
<sequence>MIHLRCTFKTLLFMTALLLAAMTLSGCVSHGSSPQGPSEESPTTAYTQLGMAYLQRDDLERAQQAFIRAIDLSANDPDALQGLALIYQRQGETASADQYFQRALSARSPFTQARNNYAAFLFSQDRIPQACEQLEQATTDLRYERRAQLFDNLGQCRQRQGDSAAALAAYQRALQLEERLPRAWLGLAEVQYQQQHLDAARASLEHYVRLAGQSNESLQLSQKLRGGASRDG</sequence>
<dbReference type="PROSITE" id="PS50005">
    <property type="entry name" value="TPR"/>
    <property type="match status" value="2"/>
</dbReference>
<feature type="chain" id="PRO_5015310345" evidence="2">
    <location>
        <begin position="31"/>
        <end position="232"/>
    </location>
</feature>
<reference evidence="4" key="1">
    <citation type="submission" date="2018-03" db="EMBL/GenBank/DDBJ databases">
        <authorList>
            <person name="Navarro De La Torre S."/>
        </authorList>
    </citation>
    <scope>NUCLEOTIDE SEQUENCE [LARGE SCALE GENOMIC DNA]</scope>
    <source>
        <strain evidence="4">EAod3</strain>
    </source>
</reference>
<protein>
    <submittedName>
        <fullName evidence="3">Photosystem I assembly protein Ycf3</fullName>
    </submittedName>
</protein>
<dbReference type="Gene3D" id="1.25.40.10">
    <property type="entry name" value="Tetratricopeptide repeat domain"/>
    <property type="match status" value="1"/>
</dbReference>
<dbReference type="Proteomes" id="UP000244934">
    <property type="component" value="Unassembled WGS sequence"/>
</dbReference>
<dbReference type="OrthoDB" id="129043at2"/>
<accession>A0A2R8CR53</accession>
<dbReference type="InterPro" id="IPR013360">
    <property type="entry name" value="Pilus_4_PilW"/>
</dbReference>
<dbReference type="Pfam" id="PF13432">
    <property type="entry name" value="TPR_16"/>
    <property type="match status" value="1"/>
</dbReference>
<dbReference type="NCBIfam" id="TIGR02521">
    <property type="entry name" value="type_IV_pilW"/>
    <property type="match status" value="1"/>
</dbReference>
<dbReference type="InterPro" id="IPR011990">
    <property type="entry name" value="TPR-like_helical_dom_sf"/>
</dbReference>
<dbReference type="PROSITE" id="PS51257">
    <property type="entry name" value="PROKAR_LIPOPROTEIN"/>
    <property type="match status" value="1"/>
</dbReference>
<dbReference type="AlphaFoldDB" id="A0A2R8CR53"/>
<evidence type="ECO:0000313" key="4">
    <source>
        <dbReference type="Proteomes" id="UP000244934"/>
    </source>
</evidence>
<organism evidence="3 4">
    <name type="scientific">Kushneria phyllosphaerae</name>
    <dbReference type="NCBI Taxonomy" id="2100822"/>
    <lineage>
        <taxon>Bacteria</taxon>
        <taxon>Pseudomonadati</taxon>
        <taxon>Pseudomonadota</taxon>
        <taxon>Gammaproteobacteria</taxon>
        <taxon>Oceanospirillales</taxon>
        <taxon>Halomonadaceae</taxon>
        <taxon>Kushneria</taxon>
    </lineage>
</organism>
<dbReference type="PANTHER" id="PTHR44366">
    <property type="entry name" value="UDP-N-ACETYLGLUCOSAMINE--PEPTIDE N-ACETYLGLUCOSAMINYLTRANSFERASE 110 KDA SUBUNIT"/>
    <property type="match status" value="1"/>
</dbReference>
<dbReference type="Pfam" id="PF13424">
    <property type="entry name" value="TPR_12"/>
    <property type="match status" value="1"/>
</dbReference>
<dbReference type="RefSeq" id="WP_108844170.1">
    <property type="nucleotide sequence ID" value="NZ_ONZI01000006.1"/>
</dbReference>
<evidence type="ECO:0000256" key="2">
    <source>
        <dbReference type="SAM" id="SignalP"/>
    </source>
</evidence>
<name>A0A2R8CR53_9GAMM</name>
<gene>
    <name evidence="3" type="primary">ycf3</name>
    <name evidence="3" type="ORF">KSP9073_03438</name>
</gene>
<keyword evidence="1" id="KW-0802">TPR repeat</keyword>
<dbReference type="PROSITE" id="PS50293">
    <property type="entry name" value="TPR_REGION"/>
    <property type="match status" value="1"/>
</dbReference>